<organism evidence="2 3">
    <name type="scientific">Coccomyxa subellipsoidea (strain C-169)</name>
    <name type="common">Green microalga</name>
    <dbReference type="NCBI Taxonomy" id="574566"/>
    <lineage>
        <taxon>Eukaryota</taxon>
        <taxon>Viridiplantae</taxon>
        <taxon>Chlorophyta</taxon>
        <taxon>core chlorophytes</taxon>
        <taxon>Trebouxiophyceae</taxon>
        <taxon>Trebouxiophyceae incertae sedis</taxon>
        <taxon>Coccomyxaceae</taxon>
        <taxon>Coccomyxa</taxon>
        <taxon>Coccomyxa subellipsoidea</taxon>
    </lineage>
</organism>
<feature type="chain" id="PRO_5003636921" description="Secreted protein" evidence="1">
    <location>
        <begin position="21"/>
        <end position="81"/>
    </location>
</feature>
<accession>I0ZA58</accession>
<comment type="caution">
    <text evidence="2">The sequence shown here is derived from an EMBL/GenBank/DDBJ whole genome shotgun (WGS) entry which is preliminary data.</text>
</comment>
<sequence length="81" mass="8248">MSAAAPTAAMAAVLTANAFAAMGTALMRATASTPSSLSFFAVFKKCAPPDTKAPPQRAVTAIHSPVSFEIWRSSLFSGPGC</sequence>
<dbReference type="Proteomes" id="UP000007264">
    <property type="component" value="Unassembled WGS sequence"/>
</dbReference>
<dbReference type="GeneID" id="17045542"/>
<reference evidence="2 3" key="1">
    <citation type="journal article" date="2012" name="Genome Biol.">
        <title>The genome of the polar eukaryotic microalga coccomyxa subellipsoidea reveals traits of cold adaptation.</title>
        <authorList>
            <person name="Blanc G."/>
            <person name="Agarkova I."/>
            <person name="Grimwood J."/>
            <person name="Kuo A."/>
            <person name="Brueggeman A."/>
            <person name="Dunigan D."/>
            <person name="Gurnon J."/>
            <person name="Ladunga I."/>
            <person name="Lindquist E."/>
            <person name="Lucas S."/>
            <person name="Pangilinan J."/>
            <person name="Proschold T."/>
            <person name="Salamov A."/>
            <person name="Schmutz J."/>
            <person name="Weeks D."/>
            <person name="Yamada T."/>
            <person name="Claverie J.M."/>
            <person name="Grigoriev I."/>
            <person name="Van Etten J."/>
            <person name="Lomsadze A."/>
            <person name="Borodovsky M."/>
        </authorList>
    </citation>
    <scope>NUCLEOTIDE SEQUENCE [LARGE SCALE GENOMIC DNA]</scope>
    <source>
        <strain evidence="2 3">C-169</strain>
    </source>
</reference>
<protein>
    <recommendedName>
        <fullName evidence="4">Secreted protein</fullName>
    </recommendedName>
</protein>
<keyword evidence="3" id="KW-1185">Reference proteome</keyword>
<dbReference type="KEGG" id="csl:COCSUDRAFT_32032"/>
<keyword evidence="1" id="KW-0732">Signal</keyword>
<dbReference type="RefSeq" id="XP_005652071.1">
    <property type="nucleotide sequence ID" value="XM_005652014.1"/>
</dbReference>
<dbReference type="AlphaFoldDB" id="I0ZA58"/>
<name>I0ZA58_COCSC</name>
<proteinExistence type="predicted"/>
<gene>
    <name evidence="2" type="ORF">COCSUDRAFT_32032</name>
</gene>
<evidence type="ECO:0000313" key="3">
    <source>
        <dbReference type="Proteomes" id="UP000007264"/>
    </source>
</evidence>
<evidence type="ECO:0008006" key="4">
    <source>
        <dbReference type="Google" id="ProtNLM"/>
    </source>
</evidence>
<evidence type="ECO:0000313" key="2">
    <source>
        <dbReference type="EMBL" id="EIE27527.1"/>
    </source>
</evidence>
<feature type="signal peptide" evidence="1">
    <location>
        <begin position="1"/>
        <end position="20"/>
    </location>
</feature>
<evidence type="ECO:0000256" key="1">
    <source>
        <dbReference type="SAM" id="SignalP"/>
    </source>
</evidence>
<dbReference type="EMBL" id="AGSI01000001">
    <property type="protein sequence ID" value="EIE27527.1"/>
    <property type="molecule type" value="Genomic_DNA"/>
</dbReference>